<dbReference type="GO" id="GO:0005524">
    <property type="term" value="F:ATP binding"/>
    <property type="evidence" value="ECO:0007669"/>
    <property type="project" value="UniProtKB-KW"/>
</dbReference>
<keyword evidence="1" id="KW-0547">Nucleotide-binding</keyword>
<feature type="compositionally biased region" description="Polar residues" evidence="3">
    <location>
        <begin position="67"/>
        <end position="78"/>
    </location>
</feature>
<dbReference type="Pfam" id="PF13424">
    <property type="entry name" value="TPR_12"/>
    <property type="match status" value="1"/>
</dbReference>
<reference evidence="4" key="1">
    <citation type="submission" date="2023-06" db="EMBL/GenBank/DDBJ databases">
        <title>Survivors Of The Sea: Transcriptome response of Skeletonema marinoi to long-term dormancy.</title>
        <authorList>
            <person name="Pinder M.I.M."/>
            <person name="Kourtchenko O."/>
            <person name="Robertson E.K."/>
            <person name="Larsson T."/>
            <person name="Maumus F."/>
            <person name="Osuna-Cruz C.M."/>
            <person name="Vancaester E."/>
            <person name="Stenow R."/>
            <person name="Vandepoele K."/>
            <person name="Ploug H."/>
            <person name="Bruchert V."/>
            <person name="Godhe A."/>
            <person name="Topel M."/>
        </authorList>
    </citation>
    <scope>NUCLEOTIDE SEQUENCE</scope>
    <source>
        <strain evidence="4">R05AC</strain>
    </source>
</reference>
<feature type="region of interest" description="Disordered" evidence="3">
    <location>
        <begin position="407"/>
        <end position="482"/>
    </location>
</feature>
<feature type="region of interest" description="Disordered" evidence="3">
    <location>
        <begin position="571"/>
        <end position="600"/>
    </location>
</feature>
<keyword evidence="2" id="KW-0067">ATP-binding</keyword>
<feature type="region of interest" description="Disordered" evidence="3">
    <location>
        <begin position="1"/>
        <end position="22"/>
    </location>
</feature>
<feature type="compositionally biased region" description="Basic and acidic residues" evidence="3">
    <location>
        <begin position="193"/>
        <end position="211"/>
    </location>
</feature>
<feature type="compositionally biased region" description="Basic and acidic residues" evidence="3">
    <location>
        <begin position="419"/>
        <end position="437"/>
    </location>
</feature>
<feature type="compositionally biased region" description="Polar residues" evidence="3">
    <location>
        <begin position="304"/>
        <end position="336"/>
    </location>
</feature>
<dbReference type="Pfam" id="PF13176">
    <property type="entry name" value="TPR_7"/>
    <property type="match status" value="1"/>
</dbReference>
<feature type="compositionally biased region" description="Low complexity" evidence="3">
    <location>
        <begin position="586"/>
        <end position="595"/>
    </location>
</feature>
<feature type="region of interest" description="Disordered" evidence="3">
    <location>
        <begin position="251"/>
        <end position="376"/>
    </location>
</feature>
<gene>
    <name evidence="4" type="ORF">QTG54_016025</name>
</gene>
<comment type="caution">
    <text evidence="4">The sequence shown here is derived from an EMBL/GenBank/DDBJ whole genome shotgun (WGS) entry which is preliminary data.</text>
</comment>
<dbReference type="InterPro" id="IPR019734">
    <property type="entry name" value="TPR_rpt"/>
</dbReference>
<dbReference type="InterPro" id="IPR036452">
    <property type="entry name" value="Ribo_hydro-like"/>
</dbReference>
<accession>A0AAD8XTR2</accession>
<feature type="region of interest" description="Disordered" evidence="3">
    <location>
        <begin position="126"/>
        <end position="231"/>
    </location>
</feature>
<feature type="compositionally biased region" description="Low complexity" evidence="3">
    <location>
        <begin position="258"/>
        <end position="273"/>
    </location>
</feature>
<dbReference type="SMART" id="SM00028">
    <property type="entry name" value="TPR"/>
    <property type="match status" value="3"/>
</dbReference>
<evidence type="ECO:0000313" key="4">
    <source>
        <dbReference type="EMBL" id="KAK1733308.1"/>
    </source>
</evidence>
<dbReference type="InterPro" id="IPR011990">
    <property type="entry name" value="TPR-like_helical_dom_sf"/>
</dbReference>
<dbReference type="Proteomes" id="UP001224775">
    <property type="component" value="Unassembled WGS sequence"/>
</dbReference>
<dbReference type="SUPFAM" id="SSF48452">
    <property type="entry name" value="TPR-like"/>
    <property type="match status" value="2"/>
</dbReference>
<dbReference type="Gene3D" id="3.90.245.10">
    <property type="entry name" value="Ribonucleoside hydrolase-like"/>
    <property type="match status" value="1"/>
</dbReference>
<feature type="compositionally biased region" description="Acidic residues" evidence="3">
    <location>
        <begin position="152"/>
        <end position="163"/>
    </location>
</feature>
<dbReference type="PANTHER" id="PTHR16305:SF28">
    <property type="entry name" value="GUANYLATE CYCLASE DOMAIN-CONTAINING PROTEIN"/>
    <property type="match status" value="1"/>
</dbReference>
<dbReference type="GO" id="GO:0005737">
    <property type="term" value="C:cytoplasm"/>
    <property type="evidence" value="ECO:0007669"/>
    <property type="project" value="TreeGrafter"/>
</dbReference>
<evidence type="ECO:0000256" key="1">
    <source>
        <dbReference type="ARBA" id="ARBA00022741"/>
    </source>
</evidence>
<evidence type="ECO:0000313" key="5">
    <source>
        <dbReference type="Proteomes" id="UP001224775"/>
    </source>
</evidence>
<dbReference type="GO" id="GO:0004016">
    <property type="term" value="F:adenylate cyclase activity"/>
    <property type="evidence" value="ECO:0007669"/>
    <property type="project" value="TreeGrafter"/>
</dbReference>
<dbReference type="EMBL" id="JATAAI010000051">
    <property type="protein sequence ID" value="KAK1733308.1"/>
    <property type="molecule type" value="Genomic_DNA"/>
</dbReference>
<feature type="compositionally biased region" description="Low complexity" evidence="3">
    <location>
        <begin position="344"/>
        <end position="353"/>
    </location>
</feature>
<proteinExistence type="predicted"/>
<organism evidence="4 5">
    <name type="scientific">Skeletonema marinoi</name>
    <dbReference type="NCBI Taxonomy" id="267567"/>
    <lineage>
        <taxon>Eukaryota</taxon>
        <taxon>Sar</taxon>
        <taxon>Stramenopiles</taxon>
        <taxon>Ochrophyta</taxon>
        <taxon>Bacillariophyta</taxon>
        <taxon>Coscinodiscophyceae</taxon>
        <taxon>Thalassiosirophycidae</taxon>
        <taxon>Thalassiosirales</taxon>
        <taxon>Skeletonemataceae</taxon>
        <taxon>Skeletonema</taxon>
        <taxon>Skeletonema marinoi-dohrnii complex</taxon>
    </lineage>
</organism>
<feature type="region of interest" description="Disordered" evidence="3">
    <location>
        <begin position="64"/>
        <end position="90"/>
    </location>
</feature>
<evidence type="ECO:0000256" key="2">
    <source>
        <dbReference type="ARBA" id="ARBA00022840"/>
    </source>
</evidence>
<sequence length="1789" mass="197940">MMMNSSHARNIHTDDGDDSLSSSEDIGVVAKLSQFGKTTLAVVGRRNSVNRDLNNSLGQTLDADGCFNQSESSDNLRNYNGMDDSDRYNDEYYQHDRNNEVNERYQEQKQGNLYGFIRSVRHTEQFGSSPGISQHGEEDDDSTFSMPRIGESDDNEGDEGEDNDTNKKEGGDDNTDNGGAPPQSKSGTLWHLPKKELPKKIKPIDASERSHNTSVNSYNSSSSSNNNQVKTPRSMGLLAKMASTRMGFSQREEDLGWNNTTTNNDTTTTNYDDNNIHHGLYDRPNLGERRGSAGFGRGIERRTSNYGASSFTSHQSNGSNDPKPTRVTSVWNSFTQRRGEDNDNNSTTDATNNSGGGGPSRLSMVKQNVSHAASDTESFRELQKRIKEHGAFTGTAIIALLHQAPSNDNEGVGKNNDVTNHHGDVMNNDHDDGKSIDTNKSGATGDDSLGMESVRGSMEKSYKKPTERYVRSSSQDSSSGPVPVRVVNRMGSQQSLASSIHSMTMKDLDDEAKKPQAAGMIQGWKEAKNSSWSSLLGRGTDTTPSTSGITPPPQPLSTQISTVFKRHINESFRGDESLRGDSSDIGGSKQGSSKQQQKEELDARLMKDPIFGGSNENPIPFVAMPSREGIFESLLHAMSSAADEGESCLLSIMGDRFVGKSRIVDEAIEKAQSWGMGFTVLKSHRSETDSLTSFYPFRAIISTALRDCDAMTMRSDESFDMSGWEKEGGETDAGIVQRLVQRKILNKSDQLMLGRILPDVMNKELLSLLKGRSPTAVIKDIAASIFKLIIPIQPVVMVFEADGNGGEIDLSSWSLIEELLQSAGEQCPQMLMLAMSRNSISIPKSLEDVSLEVGIGRMTKADSERFVRSLFVGTENDIKMTLDPKIAEAVYARANGCPMFTQRAISWARRKRLINVDEITNFVDWNSPDEDIFPHTLNEEILEVINNLPENHLDALKIATCLGFTFDLNIYEAMKREGFHRSLEEVMASHGIFHKVERDVYRWKNVATFEAVESIIISNERREIHERIAGSLEHLSDESKGIVFYARHHAMAKQWEKAFDLYMMAGKKAEEEIDFTGAVSLYTEAKPCLSRTRVKPSLKRKLSPHAALGSCYRELVRYDEAEEELEFCLDKTMDIPEDERDLAFREIEIDVITTLAKLKQAQSKYGEAMELYERALPTARGTKELQSNVVWLAHHVANCAEIYRKSGDLQKAAALHTEALGYRECAAKENLCSSLELSLSFTQLGTTEAGLGNHSEAYNLHKKALSIRMEQLDFYHSLVSESLNYCADALQALGRGKEGISLGMHAVRIRKHIFGPLHPAYAHALSVLASCYHCIGRSYDALSLMKECLDICEKFFSENHANLIPNLMLYGSVLRAVGDEKARSVYERALAIHNMNFKGDQNAKQLQKLKDAIEDLSGRASQAPASLDMPIPCIRPESGMVHAIVCADFGRRASDECMLSVAASLQQMGTLKLIAVVAVTPPQVLRADAARGALDSLLLPDIPVAYSRSSSVASGSSNAKTFKSDYGNSSPHVNNTGVELIIRAMMAAPDKSLVIMCTACLGDVSEVIETRRDLFANKVKEVILMGFPAKSVRRRSSIEPEASGMDADDELRRKVFQSCQDLGIATVILCKEIALGFPFPSTFVDDLAETNHMVSLQTQHREEMHSNGIWELTKQLQQEARGYRGSLKNVDLKAFYKYTLSNKSPPAGQHNIWPLVKSINLELVLGLLCCIPMYRDYFKWEVHSRGGVEHKISRHMSASAGVIKPDNLSSEIHMLIGVSLRTALNNTSC</sequence>
<feature type="compositionally biased region" description="Basic and acidic residues" evidence="3">
    <location>
        <begin position="571"/>
        <end position="582"/>
    </location>
</feature>
<keyword evidence="5" id="KW-1185">Reference proteome</keyword>
<evidence type="ECO:0000256" key="3">
    <source>
        <dbReference type="SAM" id="MobiDB-lite"/>
    </source>
</evidence>
<dbReference type="SUPFAM" id="SSF53590">
    <property type="entry name" value="Nucleoside hydrolase"/>
    <property type="match status" value="1"/>
</dbReference>
<feature type="compositionally biased region" description="Basic and acidic residues" evidence="3">
    <location>
        <begin position="457"/>
        <end position="470"/>
    </location>
</feature>
<feature type="compositionally biased region" description="Low complexity" evidence="3">
    <location>
        <begin position="539"/>
        <end position="549"/>
    </location>
</feature>
<feature type="compositionally biased region" description="Low complexity" evidence="3">
    <location>
        <begin position="212"/>
        <end position="227"/>
    </location>
</feature>
<feature type="region of interest" description="Disordered" evidence="3">
    <location>
        <begin position="529"/>
        <end position="557"/>
    </location>
</feature>
<protein>
    <submittedName>
        <fullName evidence="4">Tetratricopeptide repeat protein</fullName>
    </submittedName>
</protein>
<dbReference type="GO" id="GO:0016799">
    <property type="term" value="F:hydrolase activity, hydrolyzing N-glycosyl compounds"/>
    <property type="evidence" value="ECO:0007669"/>
    <property type="project" value="InterPro"/>
</dbReference>
<dbReference type="Gene3D" id="1.25.40.10">
    <property type="entry name" value="Tetratricopeptide repeat domain"/>
    <property type="match status" value="2"/>
</dbReference>
<feature type="compositionally biased region" description="Polar residues" evidence="3">
    <location>
        <begin position="365"/>
        <end position="376"/>
    </location>
</feature>
<name>A0AAD8XTR2_9STRA</name>
<dbReference type="PANTHER" id="PTHR16305">
    <property type="entry name" value="TESTICULAR SOLUBLE ADENYLYL CYCLASE"/>
    <property type="match status" value="1"/>
</dbReference>
<feature type="compositionally biased region" description="Basic and acidic residues" evidence="3">
    <location>
        <begin position="274"/>
        <end position="291"/>
    </location>
</feature>